<feature type="domain" description="Glycosyltransferase 61 catalytic" evidence="1">
    <location>
        <begin position="162"/>
        <end position="332"/>
    </location>
</feature>
<accession>A0A4R6IM17</accession>
<evidence type="ECO:0000259" key="1">
    <source>
        <dbReference type="Pfam" id="PF04577"/>
    </source>
</evidence>
<dbReference type="Proteomes" id="UP000295499">
    <property type="component" value="Unassembled WGS sequence"/>
</dbReference>
<keyword evidence="3" id="KW-1185">Reference proteome</keyword>
<sequence>MLNLGKTLIKYLWIRFFTGNPYKIVRFEDLAQVPIGEEVDVPESYTYFIKKEPGDVSVFLKPINCLYGTPVYRHKNNQDRFKKTGIFKNPDRIVFSLSNGFVIGHTGLIYDGIHRAFINESTKDWNTNLSLSPYTRLLNFPGLATLDGITISLLAPGAELGFYHFLFESLSKMHLFSDVMDVANHILINGPEASWKQKWLVRAGVDLKRVIWIDSHAHYKCEQLIFTNKLVNDQMINQWCVKGLRQLFCVENIVTDPLASRSIWITRHGSGSREIIWEDRFLRQFPDIDRIDLSILTAEETIKTMQEASVVIAPHGAGLSNIYLCRPDTEVIELYPDNYPFQPCYDRLSSTCKLKHRIMYLDFQSGGAGYEKLVELIETFHV</sequence>
<dbReference type="AlphaFoldDB" id="A0A4R6IM17"/>
<reference evidence="2 3" key="1">
    <citation type="submission" date="2019-03" db="EMBL/GenBank/DDBJ databases">
        <title>Genomic Encyclopedia of Archaeal and Bacterial Type Strains, Phase II (KMG-II): from individual species to whole genera.</title>
        <authorList>
            <person name="Goeker M."/>
        </authorList>
    </citation>
    <scope>NUCLEOTIDE SEQUENCE [LARGE SCALE GENOMIC DNA]</scope>
    <source>
        <strain evidence="2 3">DSM 19034</strain>
    </source>
</reference>
<proteinExistence type="predicted"/>
<comment type="caution">
    <text evidence="2">The sequence shown here is derived from an EMBL/GenBank/DDBJ whole genome shotgun (WGS) entry which is preliminary data.</text>
</comment>
<dbReference type="EMBL" id="SNWM01000002">
    <property type="protein sequence ID" value="TDO23147.1"/>
    <property type="molecule type" value="Genomic_DNA"/>
</dbReference>
<evidence type="ECO:0000313" key="2">
    <source>
        <dbReference type="EMBL" id="TDO23147.1"/>
    </source>
</evidence>
<organism evidence="2 3">
    <name type="scientific">Pedobacter duraquae</name>
    <dbReference type="NCBI Taxonomy" id="425511"/>
    <lineage>
        <taxon>Bacteria</taxon>
        <taxon>Pseudomonadati</taxon>
        <taxon>Bacteroidota</taxon>
        <taxon>Sphingobacteriia</taxon>
        <taxon>Sphingobacteriales</taxon>
        <taxon>Sphingobacteriaceae</taxon>
        <taxon>Pedobacter</taxon>
    </lineage>
</organism>
<dbReference type="OrthoDB" id="1156086at2"/>
<dbReference type="GO" id="GO:0016757">
    <property type="term" value="F:glycosyltransferase activity"/>
    <property type="evidence" value="ECO:0007669"/>
    <property type="project" value="InterPro"/>
</dbReference>
<dbReference type="InterPro" id="IPR049625">
    <property type="entry name" value="Glyco_transf_61_cat"/>
</dbReference>
<evidence type="ECO:0000313" key="3">
    <source>
        <dbReference type="Proteomes" id="UP000295499"/>
    </source>
</evidence>
<gene>
    <name evidence="2" type="ORF">CLV32_2134</name>
</gene>
<dbReference type="RefSeq" id="WP_133555092.1">
    <property type="nucleotide sequence ID" value="NZ_SNWM01000002.1"/>
</dbReference>
<name>A0A4R6IM17_9SPHI</name>
<protein>
    <submittedName>
        <fullName evidence="2">Uncharacterized protein DUF563</fullName>
    </submittedName>
</protein>
<dbReference type="Pfam" id="PF04577">
    <property type="entry name" value="Glyco_transf_61"/>
    <property type="match status" value="1"/>
</dbReference>